<dbReference type="Pfam" id="PF05656">
    <property type="entry name" value="DUF805"/>
    <property type="match status" value="1"/>
</dbReference>
<keyword evidence="2" id="KW-0812">Transmembrane</keyword>
<dbReference type="AlphaFoldDB" id="A0AA94ELY4"/>
<dbReference type="EMBL" id="MKWS01000010">
    <property type="protein sequence ID" value="RVD76760.1"/>
    <property type="molecule type" value="Genomic_DNA"/>
</dbReference>
<organism evidence="3 4">
    <name type="scientific">Pseudomonas koreensis</name>
    <dbReference type="NCBI Taxonomy" id="198620"/>
    <lineage>
        <taxon>Bacteria</taxon>
        <taxon>Pseudomonadati</taxon>
        <taxon>Pseudomonadota</taxon>
        <taxon>Gammaproteobacteria</taxon>
        <taxon>Pseudomonadales</taxon>
        <taxon>Pseudomonadaceae</taxon>
        <taxon>Pseudomonas</taxon>
    </lineage>
</organism>
<evidence type="ECO:0000256" key="2">
    <source>
        <dbReference type="SAM" id="Phobius"/>
    </source>
</evidence>
<accession>A0AA94ELY4</accession>
<comment type="caution">
    <text evidence="3">The sequence shown here is derived from an EMBL/GenBank/DDBJ whole genome shotgun (WGS) entry which is preliminary data.</text>
</comment>
<reference evidence="3 4" key="1">
    <citation type="submission" date="2016-10" db="EMBL/GenBank/DDBJ databases">
        <title>Search of new enzymes for the oxidation of sulfur compounds.</title>
        <authorList>
            <person name="Novo A."/>
            <person name="Moreira I.S."/>
            <person name="Castro P.M."/>
        </authorList>
    </citation>
    <scope>NUCLEOTIDE SEQUENCE [LARGE SCALE GENOMIC DNA]</scope>
    <source>
        <strain evidence="3 4">A9</strain>
    </source>
</reference>
<gene>
    <name evidence="3" type="ORF">A9HBioS_3300</name>
</gene>
<keyword evidence="2" id="KW-1133">Transmembrane helix</keyword>
<feature type="transmembrane region" description="Helical" evidence="2">
    <location>
        <begin position="835"/>
        <end position="856"/>
    </location>
</feature>
<dbReference type="Proteomes" id="UP000288002">
    <property type="component" value="Unassembled WGS sequence"/>
</dbReference>
<feature type="transmembrane region" description="Helical" evidence="2">
    <location>
        <begin position="805"/>
        <end position="823"/>
    </location>
</feature>
<evidence type="ECO:0000313" key="4">
    <source>
        <dbReference type="Proteomes" id="UP000288002"/>
    </source>
</evidence>
<dbReference type="GO" id="GO:0016020">
    <property type="term" value="C:membrane"/>
    <property type="evidence" value="ECO:0007669"/>
    <property type="project" value="InterPro"/>
</dbReference>
<sequence length="890" mass="100633">MSCWIRLGIEPTKDNDAIRGAYRARLPQHHPETDPEGFQALREAYELALRFAREEAAEPDEPADDEASPADQTMADFDALLLDSTRRFHPAAWQAFNLELDRLPLEVLDEVCWPLLRELLDAGPISHVCARLLAQRLGWASRMLDLDFDNARHVDGFLQRIDAADPFDTSLMSHWPAAAQLETLWYVRTLNHLHREASLDDYRYFASLHTCIPLPADDGLLQRLAIQFSQAGIASKDFLDIVSEQHRLAPQDVDWLYLLACQRSALGMEELALQAWVQLWREHQHPKAATWLLELCARHQPQRLPLLIQAFDRLENFRDWSDDLSDVTQEYGSPSQRPETLGRWFRARQLDLQGIADAFVEWRISGDELPLLAWMIIDSDDRPLQTLYQHAWALHRGDVPLLRRIMEAPEPSDVLDQLVLEGFQYQADQQICWLTRAPIPLALEAFLASDSPSTLPPELEKGEPQALSLLWMRRLRAYDARSLARLAEAFSLDKRDEWLEMLKLQAQLAAQGMLLPAIDSHCDVWEWHRQAMYLLATLDEPTRWLAAQSAHCIDAMNIAREHPLARLQPLLCRLNREQGSASGLLGWLQAADPVHSLLARKLFSVQEALDSTRLLSNDRLFECMRSDIASFNEDLLGRMLLGGVLYHDPLLNAQQRKYLLESITEVVNPQDWFDGFRHSLIKGEPVHPPREAVAEEGVGDAFYLALDVLKDLVRFGNLGVPRQKTLLRMQRAKDDPENGLGLRFAFSALLSWSERLLLAKAETRPTPATAFWRLGTRLGRGAFIWQVIGALLVTPVAALLSGTPVSGIIVLLLGLAFLLAAVLRRLHDMGRGIPMLLILVMLSPVLPFLPLILFGFPGEKLPNRYGVPPDSGGEDTLSGGLQATLRRLIG</sequence>
<dbReference type="InterPro" id="IPR008523">
    <property type="entry name" value="DUF805"/>
</dbReference>
<dbReference type="CDD" id="cd06257">
    <property type="entry name" value="DnaJ"/>
    <property type="match status" value="1"/>
</dbReference>
<protein>
    <recommendedName>
        <fullName evidence="5">Molecular chaperone DnaJ</fullName>
    </recommendedName>
</protein>
<evidence type="ECO:0000313" key="3">
    <source>
        <dbReference type="EMBL" id="RVD76760.1"/>
    </source>
</evidence>
<dbReference type="InterPro" id="IPR001623">
    <property type="entry name" value="DnaJ_domain"/>
</dbReference>
<dbReference type="RefSeq" id="WP_127650398.1">
    <property type="nucleotide sequence ID" value="NZ_MKWS01000010.1"/>
</dbReference>
<dbReference type="SUPFAM" id="SSF46565">
    <property type="entry name" value="Chaperone J-domain"/>
    <property type="match status" value="1"/>
</dbReference>
<proteinExistence type="predicted"/>
<keyword evidence="2" id="KW-0472">Membrane</keyword>
<evidence type="ECO:0008006" key="5">
    <source>
        <dbReference type="Google" id="ProtNLM"/>
    </source>
</evidence>
<name>A0AA94ELY4_9PSED</name>
<evidence type="ECO:0000256" key="1">
    <source>
        <dbReference type="ARBA" id="ARBA00023186"/>
    </source>
</evidence>
<dbReference type="InterPro" id="IPR036869">
    <property type="entry name" value="J_dom_sf"/>
</dbReference>
<keyword evidence="1" id="KW-0143">Chaperone</keyword>
<feature type="transmembrane region" description="Helical" evidence="2">
    <location>
        <begin position="778"/>
        <end position="799"/>
    </location>
</feature>